<dbReference type="Proteomes" id="UP000007127">
    <property type="component" value="Chromosome"/>
</dbReference>
<dbReference type="CDD" id="cd07377">
    <property type="entry name" value="WHTH_GntR"/>
    <property type="match status" value="1"/>
</dbReference>
<organism evidence="5 6">
    <name type="scientific">Thalassospira xiamenensis M-5 = DSM 17429</name>
    <dbReference type="NCBI Taxonomy" id="1123366"/>
    <lineage>
        <taxon>Bacteria</taxon>
        <taxon>Pseudomonadati</taxon>
        <taxon>Pseudomonadota</taxon>
        <taxon>Alphaproteobacteria</taxon>
        <taxon>Rhodospirillales</taxon>
        <taxon>Thalassospiraceae</taxon>
        <taxon>Thalassospira</taxon>
    </lineage>
</organism>
<dbReference type="InterPro" id="IPR036388">
    <property type="entry name" value="WH-like_DNA-bd_sf"/>
</dbReference>
<dbReference type="Gene3D" id="1.20.120.530">
    <property type="entry name" value="GntR ligand-binding domain-like"/>
    <property type="match status" value="1"/>
</dbReference>
<name>A0AB72UIV7_9PROT</name>
<gene>
    <name evidence="5" type="ORF">TH3_20550</name>
</gene>
<evidence type="ECO:0000256" key="2">
    <source>
        <dbReference type="ARBA" id="ARBA00023125"/>
    </source>
</evidence>
<dbReference type="KEGG" id="txi:TH3_20550"/>
<evidence type="ECO:0000259" key="4">
    <source>
        <dbReference type="PROSITE" id="PS50949"/>
    </source>
</evidence>
<dbReference type="GO" id="GO:0003677">
    <property type="term" value="F:DNA binding"/>
    <property type="evidence" value="ECO:0007669"/>
    <property type="project" value="UniProtKB-KW"/>
</dbReference>
<evidence type="ECO:0000256" key="1">
    <source>
        <dbReference type="ARBA" id="ARBA00023015"/>
    </source>
</evidence>
<dbReference type="InterPro" id="IPR000524">
    <property type="entry name" value="Tscrpt_reg_HTH_GntR"/>
</dbReference>
<keyword evidence="3" id="KW-0804">Transcription</keyword>
<dbReference type="SUPFAM" id="SSF48008">
    <property type="entry name" value="GntR ligand-binding domain-like"/>
    <property type="match status" value="1"/>
</dbReference>
<dbReference type="PANTHER" id="PTHR43537">
    <property type="entry name" value="TRANSCRIPTIONAL REGULATOR, GNTR FAMILY"/>
    <property type="match status" value="1"/>
</dbReference>
<dbReference type="Pfam" id="PF00392">
    <property type="entry name" value="GntR"/>
    <property type="match status" value="1"/>
</dbReference>
<dbReference type="GO" id="GO:0003700">
    <property type="term" value="F:DNA-binding transcription factor activity"/>
    <property type="evidence" value="ECO:0007669"/>
    <property type="project" value="InterPro"/>
</dbReference>
<dbReference type="Pfam" id="PF07729">
    <property type="entry name" value="FCD"/>
    <property type="match status" value="1"/>
</dbReference>
<dbReference type="PRINTS" id="PR00035">
    <property type="entry name" value="HTHGNTR"/>
</dbReference>
<dbReference type="SMART" id="SM00345">
    <property type="entry name" value="HTH_GNTR"/>
    <property type="match status" value="1"/>
</dbReference>
<keyword evidence="2" id="KW-0238">DNA-binding</keyword>
<proteinExistence type="predicted"/>
<sequence>MLSHQISGEFIPTNPLDSLANLLDFGSMDPNKITETLQSEIENGTLSPGTILKQERLAERFGVSRQPVRQALERLLANGLLTKRSDRSLAVNGLSANEAHELSQIRISLESTALILSIPHLTQRDLRKGIRLNDELFEEEDPKIIEELDIAFHRTLYAPCGNGRLMQMIDELRGEARRSYHRQPAGSQARKAFYEEHNDLLAVCSLGDVNKAVEIIEKHIGITSRQLVVHPESGAPQ</sequence>
<evidence type="ECO:0000256" key="3">
    <source>
        <dbReference type="ARBA" id="ARBA00023163"/>
    </source>
</evidence>
<protein>
    <submittedName>
        <fullName evidence="5">Transcriptional regulatory protein GntR family</fullName>
    </submittedName>
</protein>
<dbReference type="InterPro" id="IPR011711">
    <property type="entry name" value="GntR_C"/>
</dbReference>
<feature type="domain" description="HTH gntR-type" evidence="4">
    <location>
        <begin position="27"/>
        <end position="94"/>
    </location>
</feature>
<dbReference type="AlphaFoldDB" id="A0AB72UIV7"/>
<dbReference type="SUPFAM" id="SSF46785">
    <property type="entry name" value="Winged helix' DNA-binding domain"/>
    <property type="match status" value="1"/>
</dbReference>
<dbReference type="InterPro" id="IPR008920">
    <property type="entry name" value="TF_FadR/GntR_C"/>
</dbReference>
<keyword evidence="1" id="KW-0805">Transcription regulation</keyword>
<reference evidence="5 6" key="1">
    <citation type="journal article" date="2012" name="J. Bacteriol.">
        <title>Genome sequence of Thalassospira xiamenensis type strain M-5.</title>
        <authorList>
            <person name="Lai Q."/>
            <person name="Shao Z."/>
        </authorList>
    </citation>
    <scope>NUCLEOTIDE SEQUENCE [LARGE SCALE GENOMIC DNA]</scope>
    <source>
        <strain evidence="5 6">M-5</strain>
    </source>
</reference>
<dbReference type="InterPro" id="IPR036390">
    <property type="entry name" value="WH_DNA-bd_sf"/>
</dbReference>
<evidence type="ECO:0000313" key="5">
    <source>
        <dbReference type="EMBL" id="AJD54212.1"/>
    </source>
</evidence>
<dbReference type="SMART" id="SM00895">
    <property type="entry name" value="FCD"/>
    <property type="match status" value="1"/>
</dbReference>
<dbReference type="EMBL" id="CP004388">
    <property type="protein sequence ID" value="AJD54212.1"/>
    <property type="molecule type" value="Genomic_DNA"/>
</dbReference>
<dbReference type="PANTHER" id="PTHR43537:SF24">
    <property type="entry name" value="GLUCONATE OPERON TRANSCRIPTIONAL REPRESSOR"/>
    <property type="match status" value="1"/>
</dbReference>
<accession>A0AB72UIV7</accession>
<dbReference type="Gene3D" id="1.10.10.10">
    <property type="entry name" value="Winged helix-like DNA-binding domain superfamily/Winged helix DNA-binding domain"/>
    <property type="match status" value="1"/>
</dbReference>
<evidence type="ECO:0000313" key="6">
    <source>
        <dbReference type="Proteomes" id="UP000007127"/>
    </source>
</evidence>
<dbReference type="PROSITE" id="PS50949">
    <property type="entry name" value="HTH_GNTR"/>
    <property type="match status" value="1"/>
</dbReference>